<evidence type="ECO:0000259" key="6">
    <source>
        <dbReference type="Pfam" id="PF17136"/>
    </source>
</evidence>
<dbReference type="Pfam" id="PF17136">
    <property type="entry name" value="ribosomal_L24"/>
    <property type="match status" value="1"/>
</dbReference>
<protein>
    <recommendedName>
        <fullName evidence="4 5">Large ribosomal subunit protein uL24</fullName>
    </recommendedName>
</protein>
<dbReference type="PANTHER" id="PTHR12903">
    <property type="entry name" value="MITOCHONDRIAL RIBOSOMAL PROTEIN L24"/>
    <property type="match status" value="1"/>
</dbReference>
<keyword evidence="5" id="KW-0699">rRNA-binding</keyword>
<evidence type="ECO:0000313" key="7">
    <source>
        <dbReference type="EMBL" id="HIV26544.1"/>
    </source>
</evidence>
<dbReference type="AlphaFoldDB" id="A0A9D1TB63"/>
<dbReference type="GO" id="GO:1990904">
    <property type="term" value="C:ribonucleoprotein complex"/>
    <property type="evidence" value="ECO:0007669"/>
    <property type="project" value="UniProtKB-KW"/>
</dbReference>
<sequence length="116" mass="12392">MSTPKLHVKSGDTVVVISGDKRNSKGKTGKVQKAFPSEGKVIVEGVAIVKRHQKPRGQGMPGGIVSKEAAIDASRVMLVCPSCKKATRVAHKFVEAEGQKPRKVRVCKKCGATIDK</sequence>
<evidence type="ECO:0000256" key="4">
    <source>
        <dbReference type="ARBA" id="ARBA00035206"/>
    </source>
</evidence>
<feature type="domain" description="Large ribosomal subunit protein uL24 C-terminal" evidence="6">
    <location>
        <begin position="46"/>
        <end position="114"/>
    </location>
</feature>
<dbReference type="InterPro" id="IPR057264">
    <property type="entry name" value="Ribosomal_uL24_C"/>
</dbReference>
<dbReference type="EMBL" id="DVOT01000020">
    <property type="protein sequence ID" value="HIV26544.1"/>
    <property type="molecule type" value="Genomic_DNA"/>
</dbReference>
<comment type="subunit">
    <text evidence="5">Part of the 50S ribosomal subunit.</text>
</comment>
<evidence type="ECO:0000256" key="3">
    <source>
        <dbReference type="ARBA" id="ARBA00023274"/>
    </source>
</evidence>
<comment type="caution">
    <text evidence="7">The sequence shown here is derived from an EMBL/GenBank/DDBJ whole genome shotgun (WGS) entry which is preliminary data.</text>
</comment>
<dbReference type="CDD" id="cd06089">
    <property type="entry name" value="KOW_RPL26"/>
    <property type="match status" value="1"/>
</dbReference>
<gene>
    <name evidence="5" type="primary">rplX</name>
    <name evidence="7" type="ORF">IAA64_01125</name>
</gene>
<evidence type="ECO:0000256" key="1">
    <source>
        <dbReference type="ARBA" id="ARBA00010618"/>
    </source>
</evidence>
<evidence type="ECO:0000256" key="5">
    <source>
        <dbReference type="HAMAP-Rule" id="MF_01326"/>
    </source>
</evidence>
<keyword evidence="5" id="KW-0694">RNA-binding</keyword>
<reference evidence="7" key="2">
    <citation type="journal article" date="2021" name="PeerJ">
        <title>Extensive microbial diversity within the chicken gut microbiome revealed by metagenomics and culture.</title>
        <authorList>
            <person name="Gilroy R."/>
            <person name="Ravi A."/>
            <person name="Getino M."/>
            <person name="Pursley I."/>
            <person name="Horton D.L."/>
            <person name="Alikhan N.F."/>
            <person name="Baker D."/>
            <person name="Gharbi K."/>
            <person name="Hall N."/>
            <person name="Watson M."/>
            <person name="Adriaenssens E.M."/>
            <person name="Foster-Nyarko E."/>
            <person name="Jarju S."/>
            <person name="Secka A."/>
            <person name="Antonio M."/>
            <person name="Oren A."/>
            <person name="Chaudhuri R.R."/>
            <person name="La Ragione R."/>
            <person name="Hildebrand F."/>
            <person name="Pallen M.J."/>
        </authorList>
    </citation>
    <scope>NUCLEOTIDE SEQUENCE</scope>
    <source>
        <strain evidence="7">CHK183-6373</strain>
    </source>
</reference>
<evidence type="ECO:0000256" key="2">
    <source>
        <dbReference type="ARBA" id="ARBA00022980"/>
    </source>
</evidence>
<dbReference type="GO" id="GO:0019843">
    <property type="term" value="F:rRNA binding"/>
    <property type="evidence" value="ECO:0007669"/>
    <property type="project" value="UniProtKB-UniRule"/>
</dbReference>
<keyword evidence="3 5" id="KW-0687">Ribonucleoprotein</keyword>
<keyword evidence="2 5" id="KW-0689">Ribosomal protein</keyword>
<dbReference type="InterPro" id="IPR041988">
    <property type="entry name" value="Ribosomal_uL24_KOW"/>
</dbReference>
<accession>A0A9D1TB63</accession>
<dbReference type="SUPFAM" id="SSF50104">
    <property type="entry name" value="Translation proteins SH3-like domain"/>
    <property type="match status" value="1"/>
</dbReference>
<dbReference type="InterPro" id="IPR008991">
    <property type="entry name" value="Translation_prot_SH3-like_sf"/>
</dbReference>
<dbReference type="GO" id="GO:0005840">
    <property type="term" value="C:ribosome"/>
    <property type="evidence" value="ECO:0007669"/>
    <property type="project" value="UniProtKB-KW"/>
</dbReference>
<name>A0A9D1TB63_9FIRM</name>
<dbReference type="Proteomes" id="UP000886884">
    <property type="component" value="Unassembled WGS sequence"/>
</dbReference>
<dbReference type="HAMAP" id="MF_01326_B">
    <property type="entry name" value="Ribosomal_uL24_B"/>
    <property type="match status" value="1"/>
</dbReference>
<dbReference type="InterPro" id="IPR003256">
    <property type="entry name" value="Ribosomal_uL24"/>
</dbReference>
<dbReference type="GO" id="GO:0006412">
    <property type="term" value="P:translation"/>
    <property type="evidence" value="ECO:0007669"/>
    <property type="project" value="UniProtKB-UniRule"/>
</dbReference>
<comment type="function">
    <text evidence="5">One of two assembly initiator proteins, it binds directly to the 5'-end of the 23S rRNA, where it nucleates assembly of the 50S subunit.</text>
</comment>
<dbReference type="Gene3D" id="2.30.30.30">
    <property type="match status" value="1"/>
</dbReference>
<dbReference type="GO" id="GO:0003735">
    <property type="term" value="F:structural constituent of ribosome"/>
    <property type="evidence" value="ECO:0007669"/>
    <property type="project" value="InterPro"/>
</dbReference>
<comment type="similarity">
    <text evidence="1 5">Belongs to the universal ribosomal protein uL24 family.</text>
</comment>
<comment type="function">
    <text evidence="5">One of the proteins that surrounds the polypeptide exit tunnel on the outside of the subunit.</text>
</comment>
<organism evidence="7 8">
    <name type="scientific">Candidatus Ornithocaccomicrobium faecavium</name>
    <dbReference type="NCBI Taxonomy" id="2840890"/>
    <lineage>
        <taxon>Bacteria</taxon>
        <taxon>Bacillati</taxon>
        <taxon>Bacillota</taxon>
        <taxon>Clostridia</taxon>
        <taxon>Candidatus Ornithocaccomicrobium</taxon>
    </lineage>
</organism>
<dbReference type="NCBIfam" id="TIGR01079">
    <property type="entry name" value="rplX_bact"/>
    <property type="match status" value="1"/>
</dbReference>
<reference evidence="7" key="1">
    <citation type="submission" date="2020-10" db="EMBL/GenBank/DDBJ databases">
        <authorList>
            <person name="Gilroy R."/>
        </authorList>
    </citation>
    <scope>NUCLEOTIDE SEQUENCE</scope>
    <source>
        <strain evidence="7">CHK183-6373</strain>
    </source>
</reference>
<proteinExistence type="inferred from homology"/>
<evidence type="ECO:0000313" key="8">
    <source>
        <dbReference type="Proteomes" id="UP000886884"/>
    </source>
</evidence>
<dbReference type="InterPro" id="IPR014722">
    <property type="entry name" value="Rib_uL2_dom2"/>
</dbReference>